<dbReference type="InterPro" id="IPR045851">
    <property type="entry name" value="AMP-bd_C_sf"/>
</dbReference>
<dbReference type="Pfam" id="PF00501">
    <property type="entry name" value="AMP-binding"/>
    <property type="match status" value="1"/>
</dbReference>
<evidence type="ECO:0000313" key="4">
    <source>
        <dbReference type="Proteomes" id="UP000289703"/>
    </source>
</evidence>
<evidence type="ECO:0000313" key="3">
    <source>
        <dbReference type="EMBL" id="RXQ97454.1"/>
    </source>
</evidence>
<dbReference type="InterPro" id="IPR000873">
    <property type="entry name" value="AMP-dep_synth/lig_dom"/>
</dbReference>
<sequence length="491" mass="54807">MNAFDYLFDESKNLTCDFLLGESRDASFIQIYQHSLAFAFHLKNNISENRNIILISENSLFSIIAYLAILKSGNVCVPLDPSIENSNLSYIVKTTDAACIIDFRMKKSAPENSRAVCFNEVDFEEIISQKVIDSKLNEKKFDDNRLALILYTSGSTGIPKGVMLSHRNIIANTHSIIDYLELRTTDIMGVVLPFYYCYGLSLLHTHLKVGAALVLINNFIFIGSFIEKLKKYKCTGFAGVPSHFQILLKKSKSFLSSDFPDLRYVTQAGGKLHNVFIETFIQVFPQIAFYVMYGQTEATARLSFLPPELLTEKMGSIGKAIAGVELRIIDSDGNILKTGELGEIVAKGDNIMQGYYKDLAGTEEVLKKGWLHTGDIGSVDDDGYIFLDSRKKEIIKLGGKRVSPKEIESVILSVTEVVDCTIEGVFDELLGESLKAHIVLNGETEIEQVKSKILRTCSQNLATYKIPQFMSFARHMHVNASGKKVKNIHAV</sequence>
<dbReference type="OrthoDB" id="9778383at2"/>
<dbReference type="EMBL" id="SAXA01000001">
    <property type="protein sequence ID" value="RXQ97454.1"/>
    <property type="molecule type" value="Genomic_DNA"/>
</dbReference>
<dbReference type="GO" id="GO:0016405">
    <property type="term" value="F:CoA-ligase activity"/>
    <property type="evidence" value="ECO:0007669"/>
    <property type="project" value="TreeGrafter"/>
</dbReference>
<reference evidence="3 4" key="1">
    <citation type="submission" date="2019-01" db="EMBL/GenBank/DDBJ databases">
        <title>Ancylomarina salipaludis sp. nov., isolated from a salt marsh.</title>
        <authorList>
            <person name="Yoon J.-H."/>
        </authorList>
    </citation>
    <scope>NUCLEOTIDE SEQUENCE [LARGE SCALE GENOMIC DNA]</scope>
    <source>
        <strain evidence="3 4">SHSM-M15</strain>
    </source>
</reference>
<feature type="domain" description="AMP-binding enzyme C-terminal" evidence="2">
    <location>
        <begin position="406"/>
        <end position="483"/>
    </location>
</feature>
<dbReference type="Proteomes" id="UP000289703">
    <property type="component" value="Unassembled WGS sequence"/>
</dbReference>
<accession>A0A4Q1JPX2</accession>
<dbReference type="AlphaFoldDB" id="A0A4Q1JPX2"/>
<organism evidence="3 4">
    <name type="scientific">Ancylomarina salipaludis</name>
    <dbReference type="NCBI Taxonomy" id="2501299"/>
    <lineage>
        <taxon>Bacteria</taxon>
        <taxon>Pseudomonadati</taxon>
        <taxon>Bacteroidota</taxon>
        <taxon>Bacteroidia</taxon>
        <taxon>Marinilabiliales</taxon>
        <taxon>Marinifilaceae</taxon>
        <taxon>Ancylomarina</taxon>
    </lineage>
</organism>
<dbReference type="Pfam" id="PF13193">
    <property type="entry name" value="AMP-binding_C"/>
    <property type="match status" value="1"/>
</dbReference>
<dbReference type="InterPro" id="IPR042099">
    <property type="entry name" value="ANL_N_sf"/>
</dbReference>
<dbReference type="InterPro" id="IPR020845">
    <property type="entry name" value="AMP-binding_CS"/>
</dbReference>
<name>A0A4Q1JPX2_9BACT</name>
<dbReference type="InterPro" id="IPR025110">
    <property type="entry name" value="AMP-bd_C"/>
</dbReference>
<comment type="caution">
    <text evidence="3">The sequence shown here is derived from an EMBL/GenBank/DDBJ whole genome shotgun (WGS) entry which is preliminary data.</text>
</comment>
<dbReference type="PANTHER" id="PTHR24096">
    <property type="entry name" value="LONG-CHAIN-FATTY-ACID--COA LIGASE"/>
    <property type="match status" value="1"/>
</dbReference>
<proteinExistence type="predicted"/>
<dbReference type="Gene3D" id="3.40.50.12780">
    <property type="entry name" value="N-terminal domain of ligase-like"/>
    <property type="match status" value="1"/>
</dbReference>
<dbReference type="PANTHER" id="PTHR24096:SF267">
    <property type="entry name" value="MALONATE--COA LIGASE ACSF3, MITOCHONDRIAL"/>
    <property type="match status" value="1"/>
</dbReference>
<evidence type="ECO:0000259" key="1">
    <source>
        <dbReference type="Pfam" id="PF00501"/>
    </source>
</evidence>
<evidence type="ECO:0000259" key="2">
    <source>
        <dbReference type="Pfam" id="PF13193"/>
    </source>
</evidence>
<feature type="domain" description="AMP-dependent synthetase/ligase" evidence="1">
    <location>
        <begin position="21"/>
        <end position="356"/>
    </location>
</feature>
<protein>
    <submittedName>
        <fullName evidence="3">AMP-dependent synthetase</fullName>
    </submittedName>
</protein>
<dbReference type="PROSITE" id="PS00455">
    <property type="entry name" value="AMP_BINDING"/>
    <property type="match status" value="1"/>
</dbReference>
<gene>
    <name evidence="3" type="ORF">EO244_00770</name>
</gene>
<dbReference type="RefSeq" id="WP_129251984.1">
    <property type="nucleotide sequence ID" value="NZ_SAXA01000001.1"/>
</dbReference>
<dbReference type="Gene3D" id="3.30.300.30">
    <property type="match status" value="1"/>
</dbReference>
<keyword evidence="4" id="KW-1185">Reference proteome</keyword>
<dbReference type="SUPFAM" id="SSF56801">
    <property type="entry name" value="Acetyl-CoA synthetase-like"/>
    <property type="match status" value="1"/>
</dbReference>